<gene>
    <name evidence="2" type="ORF">SK128_012937</name>
</gene>
<evidence type="ECO:0000313" key="2">
    <source>
        <dbReference type="EMBL" id="KAK7028014.1"/>
    </source>
</evidence>
<feature type="region of interest" description="Disordered" evidence="1">
    <location>
        <begin position="46"/>
        <end position="72"/>
    </location>
</feature>
<sequence length="72" mass="8546">MNENPRHICKYSKNVKKNSTLTRPRQTILSPVDRPSSRLTHVVHNPEQRDSWRQHTKITRDTFKQSEGHDII</sequence>
<name>A0AAN8ZYN4_HALRR</name>
<dbReference type="Proteomes" id="UP001381693">
    <property type="component" value="Unassembled WGS sequence"/>
</dbReference>
<reference evidence="2 3" key="1">
    <citation type="submission" date="2023-11" db="EMBL/GenBank/DDBJ databases">
        <title>Halocaridina rubra genome assembly.</title>
        <authorList>
            <person name="Smith C."/>
        </authorList>
    </citation>
    <scope>NUCLEOTIDE SEQUENCE [LARGE SCALE GENOMIC DNA]</scope>
    <source>
        <strain evidence="2">EP-1</strain>
        <tissue evidence="2">Whole</tissue>
    </source>
</reference>
<dbReference type="EMBL" id="JAXCGZ010022666">
    <property type="protein sequence ID" value="KAK7028014.1"/>
    <property type="molecule type" value="Genomic_DNA"/>
</dbReference>
<comment type="caution">
    <text evidence="2">The sequence shown here is derived from an EMBL/GenBank/DDBJ whole genome shotgun (WGS) entry which is preliminary data.</text>
</comment>
<organism evidence="2 3">
    <name type="scientific">Halocaridina rubra</name>
    <name type="common">Hawaiian red shrimp</name>
    <dbReference type="NCBI Taxonomy" id="373956"/>
    <lineage>
        <taxon>Eukaryota</taxon>
        <taxon>Metazoa</taxon>
        <taxon>Ecdysozoa</taxon>
        <taxon>Arthropoda</taxon>
        <taxon>Crustacea</taxon>
        <taxon>Multicrustacea</taxon>
        <taxon>Malacostraca</taxon>
        <taxon>Eumalacostraca</taxon>
        <taxon>Eucarida</taxon>
        <taxon>Decapoda</taxon>
        <taxon>Pleocyemata</taxon>
        <taxon>Caridea</taxon>
        <taxon>Atyoidea</taxon>
        <taxon>Atyidae</taxon>
        <taxon>Halocaridina</taxon>
    </lineage>
</organism>
<evidence type="ECO:0000313" key="3">
    <source>
        <dbReference type="Proteomes" id="UP001381693"/>
    </source>
</evidence>
<accession>A0AAN8ZYN4</accession>
<evidence type="ECO:0000256" key="1">
    <source>
        <dbReference type="SAM" id="MobiDB-lite"/>
    </source>
</evidence>
<protein>
    <submittedName>
        <fullName evidence="2">Uncharacterized protein</fullName>
    </submittedName>
</protein>
<proteinExistence type="predicted"/>
<keyword evidence="3" id="KW-1185">Reference proteome</keyword>
<dbReference type="AlphaFoldDB" id="A0AAN8ZYN4"/>